<dbReference type="Pfam" id="PF13577">
    <property type="entry name" value="SnoaL_4"/>
    <property type="match status" value="1"/>
</dbReference>
<reference evidence="2" key="1">
    <citation type="journal article" date="2014" name="Int. J. Syst. Evol. Microbiol.">
        <title>Complete genome sequence of Corynebacterium casei LMG S-19264T (=DSM 44701T), isolated from a smear-ripened cheese.</title>
        <authorList>
            <consortium name="US DOE Joint Genome Institute (JGI-PGF)"/>
            <person name="Walter F."/>
            <person name="Albersmeier A."/>
            <person name="Kalinowski J."/>
            <person name="Ruckert C."/>
        </authorList>
    </citation>
    <scope>NUCLEOTIDE SEQUENCE</scope>
    <source>
        <strain evidence="2">CGMCC 1.15095</strain>
    </source>
</reference>
<proteinExistence type="predicted"/>
<dbReference type="SUPFAM" id="SSF54427">
    <property type="entry name" value="NTF2-like"/>
    <property type="match status" value="1"/>
</dbReference>
<keyword evidence="3" id="KW-1185">Reference proteome</keyword>
<dbReference type="AlphaFoldDB" id="A0A916TW28"/>
<reference evidence="2" key="2">
    <citation type="submission" date="2020-09" db="EMBL/GenBank/DDBJ databases">
        <authorList>
            <person name="Sun Q."/>
            <person name="Zhou Y."/>
        </authorList>
    </citation>
    <scope>NUCLEOTIDE SEQUENCE</scope>
    <source>
        <strain evidence="2">CGMCC 1.15095</strain>
    </source>
</reference>
<organism evidence="2 3">
    <name type="scientific">Novosphingobium endophyticum</name>
    <dbReference type="NCBI Taxonomy" id="1955250"/>
    <lineage>
        <taxon>Bacteria</taxon>
        <taxon>Pseudomonadati</taxon>
        <taxon>Pseudomonadota</taxon>
        <taxon>Alphaproteobacteria</taxon>
        <taxon>Sphingomonadales</taxon>
        <taxon>Sphingomonadaceae</taxon>
        <taxon>Novosphingobium</taxon>
    </lineage>
</organism>
<dbReference type="Proteomes" id="UP000608154">
    <property type="component" value="Unassembled WGS sequence"/>
</dbReference>
<gene>
    <name evidence="2" type="ORF">GCM10011494_33440</name>
</gene>
<protein>
    <recommendedName>
        <fullName evidence="1">SnoaL-like domain-containing protein</fullName>
    </recommendedName>
</protein>
<dbReference type="EMBL" id="BMHK01000031">
    <property type="protein sequence ID" value="GGC11951.1"/>
    <property type="molecule type" value="Genomic_DNA"/>
</dbReference>
<dbReference type="Gene3D" id="3.10.450.50">
    <property type="match status" value="1"/>
</dbReference>
<accession>A0A916TW28</accession>
<evidence type="ECO:0000259" key="1">
    <source>
        <dbReference type="Pfam" id="PF13577"/>
    </source>
</evidence>
<feature type="domain" description="SnoaL-like" evidence="1">
    <location>
        <begin position="11"/>
        <end position="141"/>
    </location>
</feature>
<evidence type="ECO:0000313" key="2">
    <source>
        <dbReference type="EMBL" id="GGC11951.1"/>
    </source>
</evidence>
<dbReference type="InterPro" id="IPR032710">
    <property type="entry name" value="NTF2-like_dom_sf"/>
</dbReference>
<dbReference type="RefSeq" id="WP_188772698.1">
    <property type="nucleotide sequence ID" value="NZ_BMHK01000031.1"/>
</dbReference>
<comment type="caution">
    <text evidence="2">The sequence shown here is derived from an EMBL/GenBank/DDBJ whole genome shotgun (WGS) entry which is preliminary data.</text>
</comment>
<evidence type="ECO:0000313" key="3">
    <source>
        <dbReference type="Proteomes" id="UP000608154"/>
    </source>
</evidence>
<sequence length="152" mass="17053">MAKFSSEEIVAVGEIQQLINDWVYELDFHHGVGIGQIVTEDCSYHMHSGLRSGRQEIVTAYRQRLDRLTGDGGKVPPMRHLNANLRVEFRDRDSAAITFGMTFFTAEGHPAGTGHTDASAIADVWMDCRREGDGHWRISRFHSAQPFARPLG</sequence>
<name>A0A916TW28_9SPHN</name>
<dbReference type="InterPro" id="IPR037401">
    <property type="entry name" value="SnoaL-like"/>
</dbReference>